<name>A0ABT3L7C9_9CYAN</name>
<organism evidence="1 2">
    <name type="scientific">Spirulina subsalsa FACHB-351</name>
    <dbReference type="NCBI Taxonomy" id="234711"/>
    <lineage>
        <taxon>Bacteria</taxon>
        <taxon>Bacillati</taxon>
        <taxon>Cyanobacteriota</taxon>
        <taxon>Cyanophyceae</taxon>
        <taxon>Spirulinales</taxon>
        <taxon>Spirulinaceae</taxon>
        <taxon>Spirulina</taxon>
    </lineage>
</organism>
<sequence length="50" mass="5619">MAILADLLTSEHGQQAEINRSPFLGREKLIESLEIGVKEQHSLTFLIWGV</sequence>
<accession>A0ABT3L7C9</accession>
<evidence type="ECO:0000313" key="2">
    <source>
        <dbReference type="Proteomes" id="UP001526426"/>
    </source>
</evidence>
<dbReference type="Proteomes" id="UP001526426">
    <property type="component" value="Unassembled WGS sequence"/>
</dbReference>
<dbReference type="RefSeq" id="WP_265265208.1">
    <property type="nucleotide sequence ID" value="NZ_JAIHOM010000067.1"/>
</dbReference>
<keyword evidence="2" id="KW-1185">Reference proteome</keyword>
<protein>
    <submittedName>
        <fullName evidence="1">Uncharacterized protein</fullName>
    </submittedName>
</protein>
<evidence type="ECO:0000313" key="1">
    <source>
        <dbReference type="EMBL" id="MCW6037352.1"/>
    </source>
</evidence>
<comment type="caution">
    <text evidence="1">The sequence shown here is derived from an EMBL/GenBank/DDBJ whole genome shotgun (WGS) entry which is preliminary data.</text>
</comment>
<reference evidence="1 2" key="1">
    <citation type="submission" date="2021-08" db="EMBL/GenBank/DDBJ databases">
        <title>Draft genome sequence of Spirulina subsalsa with high tolerance to salinity and hype-accumulation of phycocyanin.</title>
        <authorList>
            <person name="Pei H."/>
            <person name="Jiang L."/>
        </authorList>
    </citation>
    <scope>NUCLEOTIDE SEQUENCE [LARGE SCALE GENOMIC DNA]</scope>
    <source>
        <strain evidence="1 2">FACHB-351</strain>
    </source>
</reference>
<gene>
    <name evidence="1" type="ORF">K4A83_13875</name>
</gene>
<dbReference type="EMBL" id="JAIHOM010000067">
    <property type="protein sequence ID" value="MCW6037352.1"/>
    <property type="molecule type" value="Genomic_DNA"/>
</dbReference>
<proteinExistence type="predicted"/>